<dbReference type="PANTHER" id="PTHR43399">
    <property type="entry name" value="SUBTILISIN-RELATED"/>
    <property type="match status" value="1"/>
</dbReference>
<evidence type="ECO:0000256" key="5">
    <source>
        <dbReference type="PROSITE-ProRule" id="PRU01240"/>
    </source>
</evidence>
<comment type="caution">
    <text evidence="10">The sequence shown here is derived from an EMBL/GenBank/DDBJ whole genome shotgun (WGS) entry which is preliminary data.</text>
</comment>
<dbReference type="RefSeq" id="WP_256555456.1">
    <property type="nucleotide sequence ID" value="NZ_JANHOF010000010.1"/>
</dbReference>
<dbReference type="Pfam" id="PF00082">
    <property type="entry name" value="Peptidase_S8"/>
    <property type="match status" value="1"/>
</dbReference>
<keyword evidence="2 5" id="KW-0645">Protease</keyword>
<keyword evidence="4 5" id="KW-0720">Serine protease</keyword>
<dbReference type="InterPro" id="IPR036852">
    <property type="entry name" value="Peptidase_S8/S53_dom_sf"/>
</dbReference>
<dbReference type="PRINTS" id="PR00723">
    <property type="entry name" value="SUBTILISIN"/>
</dbReference>
<dbReference type="InterPro" id="IPR023827">
    <property type="entry name" value="Peptidase_S8_Asp-AS"/>
</dbReference>
<feature type="active site" description="Charge relay system" evidence="5">
    <location>
        <position position="219"/>
    </location>
</feature>
<dbReference type="EMBL" id="JBHLVF010000008">
    <property type="protein sequence ID" value="MFC0390445.1"/>
    <property type="molecule type" value="Genomic_DNA"/>
</dbReference>
<feature type="region of interest" description="Disordered" evidence="7">
    <location>
        <begin position="90"/>
        <end position="109"/>
    </location>
</feature>
<evidence type="ECO:0000256" key="2">
    <source>
        <dbReference type="ARBA" id="ARBA00022670"/>
    </source>
</evidence>
<dbReference type="PROSITE" id="PS00138">
    <property type="entry name" value="SUBTILASE_SER"/>
    <property type="match status" value="1"/>
</dbReference>
<dbReference type="PROSITE" id="PS51892">
    <property type="entry name" value="SUBTILASE"/>
    <property type="match status" value="1"/>
</dbReference>
<dbReference type="Gene3D" id="3.40.50.200">
    <property type="entry name" value="Peptidase S8/S53 domain"/>
    <property type="match status" value="1"/>
</dbReference>
<evidence type="ECO:0000256" key="1">
    <source>
        <dbReference type="ARBA" id="ARBA00011073"/>
    </source>
</evidence>
<dbReference type="InterPro" id="IPR051048">
    <property type="entry name" value="Peptidase_S8/S53_subtilisin"/>
</dbReference>
<keyword evidence="8" id="KW-0812">Transmembrane</keyword>
<feature type="domain" description="Peptidase S8/S53" evidence="9">
    <location>
        <begin position="213"/>
        <end position="458"/>
    </location>
</feature>
<accession>A0ABV6J689</accession>
<dbReference type="Proteomes" id="UP001589818">
    <property type="component" value="Unassembled WGS sequence"/>
</dbReference>
<dbReference type="PROSITE" id="PS00136">
    <property type="entry name" value="SUBTILASE_ASP"/>
    <property type="match status" value="1"/>
</dbReference>
<keyword evidence="8" id="KW-0472">Membrane</keyword>
<dbReference type="Gene3D" id="2.60.120.380">
    <property type="match status" value="3"/>
</dbReference>
<comment type="similarity">
    <text evidence="1 5 6">Belongs to the peptidase S8 family.</text>
</comment>
<evidence type="ECO:0000313" key="10">
    <source>
        <dbReference type="EMBL" id="MFC0390445.1"/>
    </source>
</evidence>
<dbReference type="InterPro" id="IPR022398">
    <property type="entry name" value="Peptidase_S8_His-AS"/>
</dbReference>
<dbReference type="SUPFAM" id="SSF89260">
    <property type="entry name" value="Collagen-binding domain"/>
    <property type="match status" value="2"/>
</dbReference>
<dbReference type="SUPFAM" id="SSF52743">
    <property type="entry name" value="Subtilisin-like"/>
    <property type="match status" value="1"/>
</dbReference>
<feature type="active site" description="Charge relay system" evidence="5">
    <location>
        <position position="252"/>
    </location>
</feature>
<dbReference type="InterPro" id="IPR023828">
    <property type="entry name" value="Peptidase_S8_Ser-AS"/>
</dbReference>
<sequence length="855" mass="92598">MMKLTSWDWNSYKSNGTDCRTAIPARASVAPQGGSGTRAAQAPSFAWAALPRALRRALLGVLAALLLGSAPLAAAAASWAAAAAQPPVAASGGAAQQPAGGAAGGAQEEPHSWLLKWRDPAQAKPLRGTHVIHRQAEPAAVDVIRPAEPGADTEEWLRRLRETPGVEYVHPNSQVTLLAAQAATDDPELPKQHYLDQIGAKSAWSTVREQTRFTIALIDTGVDLDHPDLKDNLVPGTNLVTPGKPPEDDNGHGTSVAGVLAGVGNNKTGISGILWKAKIMPIKALDASGYGDEERLGDAILYAVKNGARIVVLSVGLYRYSPYLEDIAIYAESKGVLLVAASGNDGLALGAKAEVKYPAAYPSVLAVAGATPYSKPEPRSNPGPEIDIAAPWHVYTTAVGGGYKKEQGTSMAAPQAAAAAALIWAAHPAYKPYQIRALLRQSAKDIGAAGVDNATGYGLLQVNRAVTAELKTDGYEPNNTRDYAKKFPFGTKISADLRGGSDKDWYIVDAPYDGLLSLQFQGIVAAGQAVPPVRMIHYAGDQSKSMKDTKLGNQTVEWNVKKGRNYIQLQLYDKRNKTQLPYLLTTSFKNGPDAYEKNDKQYQAFTLMPKTQTLTGSFHQTGDRDWYAVHFENGGTLRVTVKPDSVRIDPALGIQRKGGKLIVTDENGEGEAEFSQELTITPGTYYIRVHNAMSAQASPTAGQYVLRMEYRTKYTDPNEPNNKAYEATVIGLGSDYVGVIDSKADMDWYQLRLTSRTIVRLTIDGIPSGVRMKAELYDKRQKLITSMKSEPNRTNMVREQLLDPGVYYVKMTADIPFDRQYYELRMDADRKVSGMREFAPQAMLQNNGRAVPAPR</sequence>
<dbReference type="InterPro" id="IPR000209">
    <property type="entry name" value="Peptidase_S8/S53_dom"/>
</dbReference>
<evidence type="ECO:0000256" key="8">
    <source>
        <dbReference type="SAM" id="Phobius"/>
    </source>
</evidence>
<keyword evidence="3 5" id="KW-0378">Hydrolase</keyword>
<feature type="active site" description="Charge relay system" evidence="5">
    <location>
        <position position="410"/>
    </location>
</feature>
<gene>
    <name evidence="10" type="ORF">ACFFJ8_03540</name>
</gene>
<proteinExistence type="inferred from homology"/>
<keyword evidence="11" id="KW-1185">Reference proteome</keyword>
<organism evidence="10 11">
    <name type="scientific">Paenibacillus mendelii</name>
    <dbReference type="NCBI Taxonomy" id="206163"/>
    <lineage>
        <taxon>Bacteria</taxon>
        <taxon>Bacillati</taxon>
        <taxon>Bacillota</taxon>
        <taxon>Bacilli</taxon>
        <taxon>Bacillales</taxon>
        <taxon>Paenibacillaceae</taxon>
        <taxon>Paenibacillus</taxon>
    </lineage>
</organism>
<evidence type="ECO:0000256" key="3">
    <source>
        <dbReference type="ARBA" id="ARBA00022801"/>
    </source>
</evidence>
<dbReference type="PROSITE" id="PS00137">
    <property type="entry name" value="SUBTILASE_HIS"/>
    <property type="match status" value="1"/>
</dbReference>
<feature type="compositionally biased region" description="Low complexity" evidence="7">
    <location>
        <begin position="90"/>
        <end position="100"/>
    </location>
</feature>
<dbReference type="InterPro" id="IPR015500">
    <property type="entry name" value="Peptidase_S8_subtilisin-rel"/>
</dbReference>
<protein>
    <submittedName>
        <fullName evidence="10">S8 family serine peptidase</fullName>
    </submittedName>
</protein>
<evidence type="ECO:0000256" key="7">
    <source>
        <dbReference type="SAM" id="MobiDB-lite"/>
    </source>
</evidence>
<feature type="transmembrane region" description="Helical" evidence="8">
    <location>
        <begin position="57"/>
        <end position="81"/>
    </location>
</feature>
<evidence type="ECO:0000313" key="11">
    <source>
        <dbReference type="Proteomes" id="UP001589818"/>
    </source>
</evidence>
<reference evidence="10 11" key="1">
    <citation type="submission" date="2024-09" db="EMBL/GenBank/DDBJ databases">
        <authorList>
            <person name="Sun Q."/>
            <person name="Mori K."/>
        </authorList>
    </citation>
    <scope>NUCLEOTIDE SEQUENCE [LARGE SCALE GENOMIC DNA]</scope>
    <source>
        <strain evidence="10 11">CCM 4839</strain>
    </source>
</reference>
<name>A0ABV6J689_9BACL</name>
<evidence type="ECO:0000256" key="4">
    <source>
        <dbReference type="ARBA" id="ARBA00022825"/>
    </source>
</evidence>
<keyword evidence="8" id="KW-1133">Transmembrane helix</keyword>
<evidence type="ECO:0000256" key="6">
    <source>
        <dbReference type="RuleBase" id="RU003355"/>
    </source>
</evidence>
<dbReference type="PANTHER" id="PTHR43399:SF4">
    <property type="entry name" value="CELL WALL-ASSOCIATED PROTEASE"/>
    <property type="match status" value="1"/>
</dbReference>
<evidence type="ECO:0000259" key="9">
    <source>
        <dbReference type="Pfam" id="PF00082"/>
    </source>
</evidence>